<feature type="transmembrane region" description="Helical" evidence="7">
    <location>
        <begin position="18"/>
        <end position="51"/>
    </location>
</feature>
<dbReference type="OrthoDB" id="9776710at2"/>
<feature type="transmembrane region" description="Helical" evidence="7">
    <location>
        <begin position="238"/>
        <end position="257"/>
    </location>
</feature>
<evidence type="ECO:0000256" key="7">
    <source>
        <dbReference type="SAM" id="Phobius"/>
    </source>
</evidence>
<keyword evidence="4 7" id="KW-0812">Transmembrane</keyword>
<proteinExistence type="inferred from homology"/>
<reference evidence="9 11" key="2">
    <citation type="submission" date="2019-02" db="EMBL/GenBank/DDBJ databases">
        <title>Genomic Encyclopedia of Type Strains, Phase IV (KMG-IV): sequencing the most valuable type-strain genomes for metagenomic binning, comparative biology and taxonomic classification.</title>
        <authorList>
            <person name="Goeker M."/>
        </authorList>
    </citation>
    <scope>NUCLEOTIDE SEQUENCE [LARGE SCALE GENOMIC DNA]</scope>
    <source>
        <strain evidence="9 11">DSM 16618</strain>
    </source>
</reference>
<evidence type="ECO:0000256" key="4">
    <source>
        <dbReference type="ARBA" id="ARBA00022692"/>
    </source>
</evidence>
<evidence type="ECO:0000256" key="3">
    <source>
        <dbReference type="ARBA" id="ARBA00022475"/>
    </source>
</evidence>
<keyword evidence="10" id="KW-1185">Reference proteome</keyword>
<feature type="transmembrane region" description="Helical" evidence="7">
    <location>
        <begin position="129"/>
        <end position="147"/>
    </location>
</feature>
<evidence type="ECO:0000256" key="5">
    <source>
        <dbReference type="ARBA" id="ARBA00022989"/>
    </source>
</evidence>
<evidence type="ECO:0000256" key="1">
    <source>
        <dbReference type="ARBA" id="ARBA00004651"/>
    </source>
</evidence>
<feature type="transmembrane region" description="Helical" evidence="7">
    <location>
        <begin position="310"/>
        <end position="330"/>
    </location>
</feature>
<dbReference type="STRING" id="206506.AAV32_15165"/>
<evidence type="ECO:0000313" key="10">
    <source>
        <dbReference type="Proteomes" id="UP000078084"/>
    </source>
</evidence>
<accession>A0A171KNZ1</accession>
<evidence type="ECO:0000313" key="8">
    <source>
        <dbReference type="EMBL" id="KKO70608.1"/>
    </source>
</evidence>
<dbReference type="GO" id="GO:0009055">
    <property type="term" value="F:electron transfer activity"/>
    <property type="evidence" value="ECO:0007669"/>
    <property type="project" value="TreeGrafter"/>
</dbReference>
<dbReference type="GO" id="GO:0016682">
    <property type="term" value="F:oxidoreductase activity, acting on diphenols and related substances as donors, oxygen as acceptor"/>
    <property type="evidence" value="ECO:0007669"/>
    <property type="project" value="TreeGrafter"/>
</dbReference>
<dbReference type="Proteomes" id="UP000292039">
    <property type="component" value="Unassembled WGS sequence"/>
</dbReference>
<dbReference type="GO" id="GO:0070069">
    <property type="term" value="C:cytochrome complex"/>
    <property type="evidence" value="ECO:0007669"/>
    <property type="project" value="TreeGrafter"/>
</dbReference>
<dbReference type="GO" id="GO:0019646">
    <property type="term" value="P:aerobic electron transport chain"/>
    <property type="evidence" value="ECO:0007669"/>
    <property type="project" value="TreeGrafter"/>
</dbReference>
<feature type="transmembrane region" description="Helical" evidence="7">
    <location>
        <begin position="269"/>
        <end position="290"/>
    </location>
</feature>
<evidence type="ECO:0000313" key="11">
    <source>
        <dbReference type="Proteomes" id="UP000292039"/>
    </source>
</evidence>
<comment type="subcellular location">
    <subcellularLocation>
        <location evidence="1">Cell membrane</location>
        <topology evidence="1">Multi-pass membrane protein</topology>
    </subcellularLocation>
</comment>
<dbReference type="GeneID" id="99725426"/>
<feature type="transmembrane region" description="Helical" evidence="7">
    <location>
        <begin position="204"/>
        <end position="226"/>
    </location>
</feature>
<dbReference type="GO" id="GO:0005886">
    <property type="term" value="C:plasma membrane"/>
    <property type="evidence" value="ECO:0007669"/>
    <property type="project" value="UniProtKB-SubCell"/>
</dbReference>
<feature type="transmembrane region" description="Helical" evidence="7">
    <location>
        <begin position="97"/>
        <end position="117"/>
    </location>
</feature>
<keyword evidence="5 7" id="KW-1133">Transmembrane helix</keyword>
<dbReference type="Proteomes" id="UP000078084">
    <property type="component" value="Unassembled WGS sequence"/>
</dbReference>
<dbReference type="Pfam" id="PF02322">
    <property type="entry name" value="Cyt_bd_oxida_II"/>
    <property type="match status" value="1"/>
</dbReference>
<comment type="caution">
    <text evidence="8">The sequence shown here is derived from an EMBL/GenBank/DDBJ whole genome shotgun (WGS) entry which is preliminary data.</text>
</comment>
<dbReference type="PANTHER" id="PTHR43141:SF4">
    <property type="entry name" value="CYTOCHROME BD2 SUBUNIT II"/>
    <property type="match status" value="1"/>
</dbReference>
<organism evidence="8 10">
    <name type="scientific">Kerstersia gyiorum</name>
    <dbReference type="NCBI Taxonomy" id="206506"/>
    <lineage>
        <taxon>Bacteria</taxon>
        <taxon>Pseudomonadati</taxon>
        <taxon>Pseudomonadota</taxon>
        <taxon>Betaproteobacteria</taxon>
        <taxon>Burkholderiales</taxon>
        <taxon>Alcaligenaceae</taxon>
        <taxon>Kerstersia</taxon>
    </lineage>
</organism>
<name>A0A171KNZ1_9BURK</name>
<evidence type="ECO:0000256" key="2">
    <source>
        <dbReference type="ARBA" id="ARBA00007543"/>
    </source>
</evidence>
<dbReference type="EMBL" id="LBNE01000013">
    <property type="protein sequence ID" value="KKO70608.1"/>
    <property type="molecule type" value="Genomic_DNA"/>
</dbReference>
<comment type="similarity">
    <text evidence="2">Belongs to the cytochrome ubiquinol oxidase subunit 2 family.</text>
</comment>
<feature type="transmembrane region" description="Helical" evidence="7">
    <location>
        <begin position="159"/>
        <end position="184"/>
    </location>
</feature>
<protein>
    <submittedName>
        <fullName evidence="9">Cytochrome bd-I ubiquinol oxidase subunit 2 apoprotein</fullName>
    </submittedName>
    <submittedName>
        <fullName evidence="8">Cytochrome oxidase</fullName>
    </submittedName>
</protein>
<dbReference type="RefSeq" id="WP_068374231.1">
    <property type="nucleotide sequence ID" value="NZ_CBCSEB010000004.1"/>
</dbReference>
<reference evidence="8 10" key="1">
    <citation type="submission" date="2015-04" db="EMBL/GenBank/DDBJ databases">
        <title>Genome sequence of Kerstersia gyiorum CG1.</title>
        <authorList>
            <person name="Greninger A.L."/>
            <person name="Kozyreva V."/>
            <person name="Chaturvedi V."/>
        </authorList>
    </citation>
    <scope>NUCLEOTIDE SEQUENCE [LARGE SCALE GENOMIC DNA]</scope>
    <source>
        <strain evidence="8 10">CG1</strain>
    </source>
</reference>
<dbReference type="EMBL" id="SGWZ01000006">
    <property type="protein sequence ID" value="RZS65297.1"/>
    <property type="molecule type" value="Genomic_DNA"/>
</dbReference>
<dbReference type="AlphaFoldDB" id="A0A171KNZ1"/>
<evidence type="ECO:0000313" key="9">
    <source>
        <dbReference type="EMBL" id="RZS65297.1"/>
    </source>
</evidence>
<sequence>MIMGLANSLGMQVQDPAFWLPLACLAVLWVLLIAGAILDGFDLGVGVLLPLAPPAARQQLWMHLGAWRDANGAWLLLAAGLFASAFPAAWGQVMGRLYAPLTLVLLGGILRSVCFEFRYRARPADRERWLNGFWVGAVLSALGHGWVMGRIATGYQGGVTYLLFDLMCGLCALATYIVLAASWLSARLHGGLQQRAVNWARRMIPWSATGMLAVAMTLGLLNGGVLHRWSNGGDWRGALAFWGAMLLCMIALDFSLTRRRGLRRSWMPCILTLLLLFLMLIGVAFSLFPYLILDEVTIWDGSADPASQRLALAAAVVAVPVLLVVSLMNYRSLFARPKESEEY</sequence>
<dbReference type="PANTHER" id="PTHR43141">
    <property type="entry name" value="CYTOCHROME BD2 SUBUNIT II"/>
    <property type="match status" value="1"/>
</dbReference>
<keyword evidence="3" id="KW-1003">Cell membrane</keyword>
<evidence type="ECO:0000256" key="6">
    <source>
        <dbReference type="ARBA" id="ARBA00023136"/>
    </source>
</evidence>
<keyword evidence="6 7" id="KW-0472">Membrane</keyword>
<gene>
    <name evidence="8" type="ORF">AAV32_15165</name>
    <name evidence="9" type="ORF">EV679_3086</name>
</gene>
<dbReference type="InterPro" id="IPR003317">
    <property type="entry name" value="Cyt-d_oxidase_su2"/>
</dbReference>